<evidence type="ECO:0008006" key="3">
    <source>
        <dbReference type="Google" id="ProtNLM"/>
    </source>
</evidence>
<dbReference type="Gene3D" id="2.130.10.10">
    <property type="entry name" value="YVTN repeat-like/Quinoprotein amine dehydrogenase"/>
    <property type="match status" value="1"/>
</dbReference>
<protein>
    <recommendedName>
        <fullName evidence="3">Ig-like domain repeat protein</fullName>
    </recommendedName>
</protein>
<dbReference type="SUPFAM" id="SSF75011">
    <property type="entry name" value="3-carboxy-cis,cis-mucoante lactonizing enzyme"/>
    <property type="match status" value="1"/>
</dbReference>
<gene>
    <name evidence="1" type="ORF">GCM10009733_006970</name>
</gene>
<evidence type="ECO:0000313" key="2">
    <source>
        <dbReference type="Proteomes" id="UP001500064"/>
    </source>
</evidence>
<dbReference type="Proteomes" id="UP001500064">
    <property type="component" value="Unassembled WGS sequence"/>
</dbReference>
<dbReference type="InterPro" id="IPR015943">
    <property type="entry name" value="WD40/YVTN_repeat-like_dom_sf"/>
</dbReference>
<name>A0ABN2ES89_9ACTN</name>
<keyword evidence="2" id="KW-1185">Reference proteome</keyword>
<dbReference type="EMBL" id="BAAAMU010000003">
    <property type="protein sequence ID" value="GAA1613485.1"/>
    <property type="molecule type" value="Genomic_DNA"/>
</dbReference>
<proteinExistence type="predicted"/>
<reference evidence="1 2" key="1">
    <citation type="journal article" date="2019" name="Int. J. Syst. Evol. Microbiol.">
        <title>The Global Catalogue of Microorganisms (GCM) 10K type strain sequencing project: providing services to taxonomists for standard genome sequencing and annotation.</title>
        <authorList>
            <consortium name="The Broad Institute Genomics Platform"/>
            <consortium name="The Broad Institute Genome Sequencing Center for Infectious Disease"/>
            <person name="Wu L."/>
            <person name="Ma J."/>
        </authorList>
    </citation>
    <scope>NUCLEOTIDE SEQUENCE [LARGE SCALE GENOMIC DNA]</scope>
    <source>
        <strain evidence="1 2">JCM 13929</strain>
    </source>
</reference>
<evidence type="ECO:0000313" key="1">
    <source>
        <dbReference type="EMBL" id="GAA1613485.1"/>
    </source>
</evidence>
<comment type="caution">
    <text evidence="1">The sequence shown here is derived from an EMBL/GenBank/DDBJ whole genome shotgun (WGS) entry which is preliminary data.</text>
</comment>
<sequence length="567" mass="57693">MQQQRPRPVASLLIRRLAALGLTVIVTSGLLAAPSRAGQTFPAAFPDPSRAASAGETTTDLGVSVSLSSVADLAVGAGRVFVSAGDRIVVADSAGEVTGAITGLSQVHGLAMTPDGTRLYAALYGSDEVAEINTAALSIARRIDLSSFPCPSTLALTGDRLWIGRGCGQNHQAGVIGLDLTTATPAPIVLASRLYSAPAIAAAGDTLVAGETYSSPASLWVYDIGQATPALRGTISGFTYRTAGIREVALTSDGSAAVLAAGEPTRFLRYDTTALSPAGGYSGSTAKPVSVAISADNATVAGGRRSSPGLTFYDAATGTELLRADNPAGTLVAGSITFSGNDAYALLRAPGDRLHLWRLPHAALPPALLTLDTSPRVLTGMEVLITGHLTRADGSPVGAQPLTVTRRMPDGTDEPLDGVSTAADGSFTISDTPPGVGEVLYTVAWAGDDSSRAGSAVAAVIVRHRSSLTMMGPDLGTTGTPLHISGVLETGGNPPPPGATLTVQRSVQGDDDSTGTTLPPVTVNDDGTFTFTDTPVTSGRHLYQARWAGNDISGPARGLYRVTVDGG</sequence>
<organism evidence="1 2">
    <name type="scientific">Nonomuraea maheshkhaliensis</name>
    <dbReference type="NCBI Taxonomy" id="419590"/>
    <lineage>
        <taxon>Bacteria</taxon>
        <taxon>Bacillati</taxon>
        <taxon>Actinomycetota</taxon>
        <taxon>Actinomycetes</taxon>
        <taxon>Streptosporangiales</taxon>
        <taxon>Streptosporangiaceae</taxon>
        <taxon>Nonomuraea</taxon>
    </lineage>
</organism>
<accession>A0ABN2ES89</accession>